<dbReference type="AlphaFoldDB" id="A0A9X2FF75"/>
<name>A0A9X2FF75_9BACT</name>
<dbReference type="EMBL" id="JAMXLR010000092">
    <property type="protein sequence ID" value="MCO6047619.1"/>
    <property type="molecule type" value="Genomic_DNA"/>
</dbReference>
<protein>
    <submittedName>
        <fullName evidence="2">Uncharacterized protein</fullName>
    </submittedName>
</protein>
<feature type="transmembrane region" description="Helical" evidence="1">
    <location>
        <begin position="32"/>
        <end position="49"/>
    </location>
</feature>
<organism evidence="2 3">
    <name type="scientific">Aeoliella straminimaris</name>
    <dbReference type="NCBI Taxonomy" id="2954799"/>
    <lineage>
        <taxon>Bacteria</taxon>
        <taxon>Pseudomonadati</taxon>
        <taxon>Planctomycetota</taxon>
        <taxon>Planctomycetia</taxon>
        <taxon>Pirellulales</taxon>
        <taxon>Lacipirellulaceae</taxon>
        <taxon>Aeoliella</taxon>
    </lineage>
</organism>
<proteinExistence type="predicted"/>
<accession>A0A9X2FF75</accession>
<keyword evidence="1" id="KW-0472">Membrane</keyword>
<evidence type="ECO:0000313" key="2">
    <source>
        <dbReference type="EMBL" id="MCO6047619.1"/>
    </source>
</evidence>
<keyword evidence="1" id="KW-1133">Transmembrane helix</keyword>
<comment type="caution">
    <text evidence="2">The sequence shown here is derived from an EMBL/GenBank/DDBJ whole genome shotgun (WGS) entry which is preliminary data.</text>
</comment>
<evidence type="ECO:0000256" key="1">
    <source>
        <dbReference type="SAM" id="Phobius"/>
    </source>
</evidence>
<reference evidence="2" key="1">
    <citation type="submission" date="2022-06" db="EMBL/GenBank/DDBJ databases">
        <title>Aeoliella straminimaris, a novel planctomycete from sediments.</title>
        <authorList>
            <person name="Vitorino I.R."/>
            <person name="Lage O.M."/>
        </authorList>
    </citation>
    <scope>NUCLEOTIDE SEQUENCE</scope>
    <source>
        <strain evidence="2">ICT_H6.2</strain>
    </source>
</reference>
<gene>
    <name evidence="2" type="ORF">NG895_27250</name>
</gene>
<sequence length="50" mass="5384">MRPFIAITALIIAGTGITPFELAGLDIGVDHAAQMTLTLMIFVALFFTMK</sequence>
<dbReference type="Proteomes" id="UP001155241">
    <property type="component" value="Unassembled WGS sequence"/>
</dbReference>
<evidence type="ECO:0000313" key="3">
    <source>
        <dbReference type="Proteomes" id="UP001155241"/>
    </source>
</evidence>
<keyword evidence="1" id="KW-0812">Transmembrane</keyword>
<keyword evidence="3" id="KW-1185">Reference proteome</keyword>
<dbReference type="RefSeq" id="WP_252855729.1">
    <property type="nucleotide sequence ID" value="NZ_JAMXLR010000092.1"/>
</dbReference>